<accession>A0ABU5EE42</accession>
<dbReference type="Proteomes" id="UP001279642">
    <property type="component" value="Unassembled WGS sequence"/>
</dbReference>
<keyword evidence="6 9" id="KW-1133">Transmembrane helix</keyword>
<evidence type="ECO:0000256" key="7">
    <source>
        <dbReference type="ARBA" id="ARBA00023136"/>
    </source>
</evidence>
<keyword evidence="5 9" id="KW-0812">Transmembrane</keyword>
<protein>
    <submittedName>
        <fullName evidence="11">MFS transporter</fullName>
    </submittedName>
</protein>
<dbReference type="CDD" id="cd17321">
    <property type="entry name" value="MFS_MMR_MDR_like"/>
    <property type="match status" value="1"/>
</dbReference>
<dbReference type="SUPFAM" id="SSF103473">
    <property type="entry name" value="MFS general substrate transporter"/>
    <property type="match status" value="1"/>
</dbReference>
<evidence type="ECO:0000256" key="1">
    <source>
        <dbReference type="ARBA" id="ARBA00004651"/>
    </source>
</evidence>
<evidence type="ECO:0000313" key="12">
    <source>
        <dbReference type="Proteomes" id="UP001279642"/>
    </source>
</evidence>
<dbReference type="Gene3D" id="1.20.1250.20">
    <property type="entry name" value="MFS general substrate transporter like domains"/>
    <property type="match status" value="1"/>
</dbReference>
<keyword evidence="12" id="KW-1185">Reference proteome</keyword>
<gene>
    <name evidence="11" type="ORF">SMD27_17265</name>
</gene>
<feature type="transmembrane region" description="Helical" evidence="9">
    <location>
        <begin position="537"/>
        <end position="556"/>
    </location>
</feature>
<dbReference type="InterPro" id="IPR011701">
    <property type="entry name" value="MFS"/>
</dbReference>
<dbReference type="Gene3D" id="1.20.1720.10">
    <property type="entry name" value="Multidrug resistance protein D"/>
    <property type="match status" value="1"/>
</dbReference>
<feature type="transmembrane region" description="Helical" evidence="9">
    <location>
        <begin position="512"/>
        <end position="531"/>
    </location>
</feature>
<evidence type="ECO:0000256" key="6">
    <source>
        <dbReference type="ARBA" id="ARBA00022989"/>
    </source>
</evidence>
<feature type="transmembrane region" description="Helical" evidence="9">
    <location>
        <begin position="412"/>
        <end position="433"/>
    </location>
</feature>
<feature type="transmembrane region" description="Helical" evidence="9">
    <location>
        <begin position="158"/>
        <end position="177"/>
    </location>
</feature>
<dbReference type="RefSeq" id="WP_320509669.1">
    <property type="nucleotide sequence ID" value="NZ_JAXCLW010000005.1"/>
</dbReference>
<dbReference type="InterPro" id="IPR020846">
    <property type="entry name" value="MFS_dom"/>
</dbReference>
<dbReference type="PANTHER" id="PTHR42718:SF9">
    <property type="entry name" value="MAJOR FACILITATOR SUPERFAMILY MULTIDRUG TRANSPORTER MFSC"/>
    <property type="match status" value="1"/>
</dbReference>
<dbReference type="InterPro" id="IPR036259">
    <property type="entry name" value="MFS_trans_sf"/>
</dbReference>
<evidence type="ECO:0000313" key="11">
    <source>
        <dbReference type="EMBL" id="MDY0884596.1"/>
    </source>
</evidence>
<dbReference type="NCBIfam" id="TIGR00711">
    <property type="entry name" value="efflux_EmrB"/>
    <property type="match status" value="1"/>
</dbReference>
<evidence type="ECO:0000256" key="9">
    <source>
        <dbReference type="SAM" id="Phobius"/>
    </source>
</evidence>
<feature type="transmembrane region" description="Helical" evidence="9">
    <location>
        <begin position="305"/>
        <end position="326"/>
    </location>
</feature>
<sequence>MENAPRGEFLYAAYSYIGIDIAAGQLWHGPSLVGAERGTAQKGAVEPVSAGSARHNTLINDTESIMIDQGKNRSGNAARSETGIAADQYGPSPTANDNANGGTGPSAPRREGRVPNLGWTLAATSLGLVVVQLDITIVNVALPHIGSQLAAGVGGLQWVVDAYTLAFAAFLLSAGALGDRMGSRGTYNLGILLFGLSSLACGIATNTPLLIAARAVQGIAAAMIMPTSLALIAHVCGDNHKARTRAIGIWSSTGGAAVAAGPVIGGFLIGEFGWRSIFLVNIPLCAIAVWMTWRHVSAAPTHKRGSFDLIGQIIAIIMLTCLTGAVIEAGPRGWSDHWVMGGLVAAALTFAAFITTEAKSRHPMLPLVFFRQPTFSAAVVVGIAANLTFYGLIFVLSLYFQEVRHYSPVQTGLAFLPLTAIFIVANIASGWIAAHFGFRLPMAGGLVVGAIGFALLCRVDATTPFIYMAPLLALIPAGTGITVPAMTASILASVERNRAGTASAVLNTARQVGGAVGVALFGGLVAAQDIVTGLDQTFLISAVLLILAAIVAFIWVKKGPGHHQPMVLIEH</sequence>
<evidence type="ECO:0000256" key="8">
    <source>
        <dbReference type="SAM" id="MobiDB-lite"/>
    </source>
</evidence>
<evidence type="ECO:0000256" key="4">
    <source>
        <dbReference type="ARBA" id="ARBA00022475"/>
    </source>
</evidence>
<evidence type="ECO:0000259" key="10">
    <source>
        <dbReference type="PROSITE" id="PS50850"/>
    </source>
</evidence>
<name>A0ABU5EE42_9PROT</name>
<dbReference type="InterPro" id="IPR004638">
    <property type="entry name" value="EmrB-like"/>
</dbReference>
<dbReference type="PANTHER" id="PTHR42718">
    <property type="entry name" value="MAJOR FACILITATOR SUPERFAMILY MULTIDRUG TRANSPORTER MFSC"/>
    <property type="match status" value="1"/>
</dbReference>
<keyword evidence="4" id="KW-1003">Cell membrane</keyword>
<feature type="transmembrane region" description="Helical" evidence="9">
    <location>
        <begin position="377"/>
        <end position="400"/>
    </location>
</feature>
<dbReference type="PROSITE" id="PS50850">
    <property type="entry name" value="MFS"/>
    <property type="match status" value="1"/>
</dbReference>
<dbReference type="Pfam" id="PF07690">
    <property type="entry name" value="MFS_1"/>
    <property type="match status" value="1"/>
</dbReference>
<proteinExistence type="inferred from homology"/>
<organism evidence="11 12">
    <name type="scientific">Dongia soli</name>
    <dbReference type="NCBI Taxonomy" id="600628"/>
    <lineage>
        <taxon>Bacteria</taxon>
        <taxon>Pseudomonadati</taxon>
        <taxon>Pseudomonadota</taxon>
        <taxon>Alphaproteobacteria</taxon>
        <taxon>Rhodospirillales</taxon>
        <taxon>Dongiaceae</taxon>
        <taxon>Dongia</taxon>
    </lineage>
</organism>
<feature type="transmembrane region" description="Helical" evidence="9">
    <location>
        <begin position="189"/>
        <end position="213"/>
    </location>
</feature>
<feature type="transmembrane region" description="Helical" evidence="9">
    <location>
        <begin position="440"/>
        <end position="459"/>
    </location>
</feature>
<comment type="caution">
    <text evidence="11">The sequence shown here is derived from an EMBL/GenBank/DDBJ whole genome shotgun (WGS) entry which is preliminary data.</text>
</comment>
<feature type="transmembrane region" description="Helical" evidence="9">
    <location>
        <begin position="117"/>
        <end position="138"/>
    </location>
</feature>
<dbReference type="EMBL" id="JAXCLW010000005">
    <property type="protein sequence ID" value="MDY0884596.1"/>
    <property type="molecule type" value="Genomic_DNA"/>
</dbReference>
<reference evidence="11 12" key="1">
    <citation type="journal article" date="2016" name="Antonie Van Leeuwenhoek">
        <title>Dongia soli sp. nov., isolated from soil from Dokdo, Korea.</title>
        <authorList>
            <person name="Kim D.U."/>
            <person name="Lee H."/>
            <person name="Kim H."/>
            <person name="Kim S.G."/>
            <person name="Ka J.O."/>
        </authorList>
    </citation>
    <scope>NUCLEOTIDE SEQUENCE [LARGE SCALE GENOMIC DNA]</scope>
    <source>
        <strain evidence="11 12">D78</strain>
    </source>
</reference>
<keyword evidence="3" id="KW-0813">Transport</keyword>
<feature type="transmembrane region" description="Helical" evidence="9">
    <location>
        <begin position="338"/>
        <end position="356"/>
    </location>
</feature>
<feature type="transmembrane region" description="Helical" evidence="9">
    <location>
        <begin position="276"/>
        <end position="293"/>
    </location>
</feature>
<evidence type="ECO:0000256" key="2">
    <source>
        <dbReference type="ARBA" id="ARBA00008537"/>
    </source>
</evidence>
<comment type="similarity">
    <text evidence="2">Belongs to the major facilitator superfamily. EmrB family.</text>
</comment>
<feature type="compositionally biased region" description="Polar residues" evidence="8">
    <location>
        <begin position="91"/>
        <end position="100"/>
    </location>
</feature>
<comment type="subcellular location">
    <subcellularLocation>
        <location evidence="1">Cell membrane</location>
        <topology evidence="1">Multi-pass membrane protein</topology>
    </subcellularLocation>
</comment>
<evidence type="ECO:0000256" key="3">
    <source>
        <dbReference type="ARBA" id="ARBA00022448"/>
    </source>
</evidence>
<feature type="transmembrane region" description="Helical" evidence="9">
    <location>
        <begin position="249"/>
        <end position="270"/>
    </location>
</feature>
<evidence type="ECO:0000256" key="5">
    <source>
        <dbReference type="ARBA" id="ARBA00022692"/>
    </source>
</evidence>
<feature type="transmembrane region" description="Helical" evidence="9">
    <location>
        <begin position="465"/>
        <end position="491"/>
    </location>
</feature>
<feature type="region of interest" description="Disordered" evidence="8">
    <location>
        <begin position="85"/>
        <end position="112"/>
    </location>
</feature>
<feature type="transmembrane region" description="Helical" evidence="9">
    <location>
        <begin position="219"/>
        <end position="237"/>
    </location>
</feature>
<feature type="domain" description="Major facilitator superfamily (MFS) profile" evidence="10">
    <location>
        <begin position="120"/>
        <end position="560"/>
    </location>
</feature>
<keyword evidence="7 9" id="KW-0472">Membrane</keyword>